<sequence length="399" mass="40931">MKIKYHLALAALCSLLAACGGASSDDTSNANLNVVPLTVDKGPLGTSTDVPYVSVTVCAPGTDNCQTIDHVLVDTGSSGLRLLASALTNPAGLLGHTDTTKPVLAQCMTFGSGYTWGTLKSADIRLGGEIARSTPIQLINDPDLSTVPPACQEQGANAGNLKSMNANGILGISTSAHDCGSACADDPTVAQYFSCVGASCTPTLVALENQIPNPITKFSRDNNGSVIVFPSAVDGMASLTGKLIFGIDTRDNNKLGNANIYPMNENMIANVVINGVTGQATLDTGSTGSYFNMAGSPPVCASVPGLTDQYYCASGSTTVLFPSPAGPVAATVNVRDPLQYMATYPHSAVNPSLAGPAGMPNTPDDGTWIMGLPFYFGRTVFTAIDGAQTSKATGPFVAF</sequence>
<keyword evidence="1" id="KW-0732">Signal</keyword>
<accession>A0A4R5MFG1</accession>
<keyword evidence="3" id="KW-1185">Reference proteome</keyword>
<dbReference type="SUPFAM" id="SSF50630">
    <property type="entry name" value="Acid proteases"/>
    <property type="match status" value="1"/>
</dbReference>
<gene>
    <name evidence="2" type="ORF">EYW47_01200</name>
</gene>
<feature type="signal peptide" evidence="1">
    <location>
        <begin position="1"/>
        <end position="24"/>
    </location>
</feature>
<name>A0A4R5MFG1_9BURK</name>
<dbReference type="EMBL" id="SMRP01000001">
    <property type="protein sequence ID" value="TDG26008.1"/>
    <property type="molecule type" value="Genomic_DNA"/>
</dbReference>
<dbReference type="RefSeq" id="WP_133193061.1">
    <property type="nucleotide sequence ID" value="NZ_JBHUCW010000015.1"/>
</dbReference>
<dbReference type="InterPro" id="IPR021109">
    <property type="entry name" value="Peptidase_aspartic_dom_sf"/>
</dbReference>
<evidence type="ECO:0000313" key="3">
    <source>
        <dbReference type="Proteomes" id="UP000295722"/>
    </source>
</evidence>
<protein>
    <submittedName>
        <fullName evidence="2">DUF3443 family protein</fullName>
    </submittedName>
</protein>
<feature type="chain" id="PRO_5020424447" evidence="1">
    <location>
        <begin position="25"/>
        <end position="399"/>
    </location>
</feature>
<dbReference type="Pfam" id="PF11925">
    <property type="entry name" value="DUF3443"/>
    <property type="match status" value="1"/>
</dbReference>
<evidence type="ECO:0000313" key="2">
    <source>
        <dbReference type="EMBL" id="TDG26008.1"/>
    </source>
</evidence>
<dbReference type="OrthoDB" id="5289858at2"/>
<dbReference type="PROSITE" id="PS51257">
    <property type="entry name" value="PROKAR_LIPOPROTEIN"/>
    <property type="match status" value="1"/>
</dbReference>
<dbReference type="Proteomes" id="UP000295722">
    <property type="component" value="Unassembled WGS sequence"/>
</dbReference>
<dbReference type="AlphaFoldDB" id="A0A4R5MFG1"/>
<dbReference type="InterPro" id="IPR021847">
    <property type="entry name" value="DUF3443"/>
</dbReference>
<proteinExistence type="predicted"/>
<organism evidence="2 3">
    <name type="scientific">Paraburkholderia silviterrae</name>
    <dbReference type="NCBI Taxonomy" id="2528715"/>
    <lineage>
        <taxon>Bacteria</taxon>
        <taxon>Pseudomonadati</taxon>
        <taxon>Pseudomonadota</taxon>
        <taxon>Betaproteobacteria</taxon>
        <taxon>Burkholderiales</taxon>
        <taxon>Burkholderiaceae</taxon>
        <taxon>Paraburkholderia</taxon>
    </lineage>
</organism>
<evidence type="ECO:0000256" key="1">
    <source>
        <dbReference type="SAM" id="SignalP"/>
    </source>
</evidence>
<reference evidence="2 3" key="1">
    <citation type="submission" date="2019-03" db="EMBL/GenBank/DDBJ databases">
        <title>Paraburkholderia sp. 4M-K11, isolated from subtropical forest soil.</title>
        <authorList>
            <person name="Gao Z.-H."/>
            <person name="Qiu L.-H."/>
        </authorList>
    </citation>
    <scope>NUCLEOTIDE SEQUENCE [LARGE SCALE GENOMIC DNA]</scope>
    <source>
        <strain evidence="2 3">4M-K11</strain>
    </source>
</reference>
<comment type="caution">
    <text evidence="2">The sequence shown here is derived from an EMBL/GenBank/DDBJ whole genome shotgun (WGS) entry which is preliminary data.</text>
</comment>